<accession>S8C101</accession>
<dbReference type="OMA" id="INMRESE"/>
<evidence type="ECO:0000256" key="3">
    <source>
        <dbReference type="ARBA" id="ARBA00022801"/>
    </source>
</evidence>
<dbReference type="InterPro" id="IPR023827">
    <property type="entry name" value="Peptidase_S8_Asp-AS"/>
</dbReference>
<reference evidence="8 9" key="1">
    <citation type="journal article" date="2013" name="PLoS Genet.">
        <title>Genomic mechanisms accounting for the adaptation to parasitism in nematode-trapping fungi.</title>
        <authorList>
            <person name="Meerupati T."/>
            <person name="Andersson K.M."/>
            <person name="Friman E."/>
            <person name="Kumar D."/>
            <person name="Tunlid A."/>
            <person name="Ahren D."/>
        </authorList>
    </citation>
    <scope>NUCLEOTIDE SEQUENCE [LARGE SCALE GENOMIC DNA]</scope>
    <source>
        <strain evidence="8 9">CBS 200.50</strain>
    </source>
</reference>
<feature type="domain" description="Peptidase S8/S53" evidence="7">
    <location>
        <begin position="165"/>
        <end position="402"/>
    </location>
</feature>
<dbReference type="EMBL" id="AQGS01000016">
    <property type="protein sequence ID" value="EPS45388.1"/>
    <property type="molecule type" value="Genomic_DNA"/>
</dbReference>
<dbReference type="InterPro" id="IPR023828">
    <property type="entry name" value="Peptidase_S8_Ser-AS"/>
</dbReference>
<reference evidence="9" key="2">
    <citation type="submission" date="2013-04" db="EMBL/GenBank/DDBJ databases">
        <title>Genomic mechanisms accounting for the adaptation to parasitism in nematode-trapping fungi.</title>
        <authorList>
            <person name="Ahren D.G."/>
        </authorList>
    </citation>
    <scope>NUCLEOTIDE SEQUENCE [LARGE SCALE GENOMIC DNA]</scope>
    <source>
        <strain evidence="9">CBS 200.50</strain>
    </source>
</reference>
<dbReference type="InterPro" id="IPR015500">
    <property type="entry name" value="Peptidase_S8_subtilisin-rel"/>
</dbReference>
<dbReference type="STRING" id="1284197.S8C101"/>
<proteinExistence type="inferred from homology"/>
<keyword evidence="3 5" id="KW-0378">Hydrolase</keyword>
<dbReference type="InterPro" id="IPR036852">
    <property type="entry name" value="Peptidase_S8/S53_dom_sf"/>
</dbReference>
<dbReference type="PROSITE" id="PS00138">
    <property type="entry name" value="SUBTILASE_SER"/>
    <property type="match status" value="1"/>
</dbReference>
<evidence type="ECO:0000256" key="2">
    <source>
        <dbReference type="ARBA" id="ARBA00022670"/>
    </source>
</evidence>
<feature type="active site" description="Charge relay system" evidence="5">
    <location>
        <position position="174"/>
    </location>
</feature>
<comment type="similarity">
    <text evidence="1 5 6">Belongs to the peptidase S8 family.</text>
</comment>
<evidence type="ECO:0000313" key="8">
    <source>
        <dbReference type="EMBL" id="EPS45388.1"/>
    </source>
</evidence>
<sequence>MLADHEGRSWTDILPEMGFEVASLNKIHHGYGMTSYEHSNAIRTFGQTMRAFTINMRESDAEAIIDHPSIANLEKTARSEWAVMPRNPHDQPRNLPDKSADMGFKVKRQVGGGGGSSNSTEEEMWVEQSNAPWHLQRVSCSKQVDLKGRLPTDLSYSYRFDQVSGQGVDVYVVDSGINVDHEEFGGRAKMMFSFFGHVKDDIGHGTHCAGTIGSLHYGTAKNVRLWGIKVGDVNGISAGAIVAGIDAAITRHNIRKTQPDFMGSIISMSIGTSPPKSSDFMALKKALDAGMHASVAAMNAGDNACNSSPGGFSQQLPLITVGALDLNDTRASFSNFGKCVDVYAPGVSIVSTFNNNSTGIASLDGTSMACPIVTGIIADELVKNPSLRLDPAGMKKFILSKALKGVIKPAMNMTGVEILANNGFPGDP</sequence>
<dbReference type="PRINTS" id="PR00723">
    <property type="entry name" value="SUBTILISIN"/>
</dbReference>
<keyword evidence="9" id="KW-1185">Reference proteome</keyword>
<dbReference type="PANTHER" id="PTHR43806:SF11">
    <property type="entry name" value="CEREVISIN-RELATED"/>
    <property type="match status" value="1"/>
</dbReference>
<evidence type="ECO:0000256" key="4">
    <source>
        <dbReference type="ARBA" id="ARBA00022825"/>
    </source>
</evidence>
<dbReference type="PROSITE" id="PS51892">
    <property type="entry name" value="SUBTILASE"/>
    <property type="match status" value="1"/>
</dbReference>
<dbReference type="InterPro" id="IPR022398">
    <property type="entry name" value="Peptidase_S8_His-AS"/>
</dbReference>
<dbReference type="InterPro" id="IPR000209">
    <property type="entry name" value="Peptidase_S8/S53_dom"/>
</dbReference>
<dbReference type="CDD" id="cd04077">
    <property type="entry name" value="Peptidases_S8_PCSK9_ProteinaseK_like"/>
    <property type="match status" value="1"/>
</dbReference>
<evidence type="ECO:0000256" key="5">
    <source>
        <dbReference type="PROSITE-ProRule" id="PRU01240"/>
    </source>
</evidence>
<dbReference type="SUPFAM" id="SSF52743">
    <property type="entry name" value="Subtilisin-like"/>
    <property type="match status" value="1"/>
</dbReference>
<evidence type="ECO:0000256" key="6">
    <source>
        <dbReference type="RuleBase" id="RU003355"/>
    </source>
</evidence>
<dbReference type="PROSITE" id="PS00136">
    <property type="entry name" value="SUBTILASE_ASP"/>
    <property type="match status" value="1"/>
</dbReference>
<dbReference type="Pfam" id="PF00082">
    <property type="entry name" value="Peptidase_S8"/>
    <property type="match status" value="1"/>
</dbReference>
<feature type="active site" description="Charge relay system" evidence="5">
    <location>
        <position position="367"/>
    </location>
</feature>
<keyword evidence="2 5" id="KW-0645">Protease</keyword>
<dbReference type="OrthoDB" id="206201at2759"/>
<dbReference type="AlphaFoldDB" id="S8C101"/>
<dbReference type="InterPro" id="IPR050131">
    <property type="entry name" value="Peptidase_S8_subtilisin-like"/>
</dbReference>
<dbReference type="Gene3D" id="3.40.50.200">
    <property type="entry name" value="Peptidase S8/S53 domain"/>
    <property type="match status" value="1"/>
</dbReference>
<keyword evidence="4 5" id="KW-0720">Serine protease</keyword>
<evidence type="ECO:0000256" key="1">
    <source>
        <dbReference type="ARBA" id="ARBA00011073"/>
    </source>
</evidence>
<evidence type="ECO:0000259" key="7">
    <source>
        <dbReference type="Pfam" id="PF00082"/>
    </source>
</evidence>
<dbReference type="GO" id="GO:0006508">
    <property type="term" value="P:proteolysis"/>
    <property type="evidence" value="ECO:0007669"/>
    <property type="project" value="UniProtKB-KW"/>
</dbReference>
<dbReference type="Proteomes" id="UP000015100">
    <property type="component" value="Unassembled WGS sequence"/>
</dbReference>
<gene>
    <name evidence="8" type="ORF">H072_578</name>
</gene>
<dbReference type="HOGENOM" id="CLU_011263_1_4_1"/>
<comment type="caution">
    <text evidence="8">The sequence shown here is derived from an EMBL/GenBank/DDBJ whole genome shotgun (WGS) entry which is preliminary data.</text>
</comment>
<protein>
    <recommendedName>
        <fullName evidence="7">Peptidase S8/S53 domain-containing protein</fullName>
    </recommendedName>
</protein>
<dbReference type="PROSITE" id="PS00137">
    <property type="entry name" value="SUBTILASE_HIS"/>
    <property type="match status" value="1"/>
</dbReference>
<name>S8C101_DACHA</name>
<dbReference type="GO" id="GO:0004252">
    <property type="term" value="F:serine-type endopeptidase activity"/>
    <property type="evidence" value="ECO:0007669"/>
    <property type="project" value="UniProtKB-UniRule"/>
</dbReference>
<organism evidence="8 9">
    <name type="scientific">Dactylellina haptotyla (strain CBS 200.50)</name>
    <name type="common">Nematode-trapping fungus</name>
    <name type="synonym">Monacrosporium haptotylum</name>
    <dbReference type="NCBI Taxonomy" id="1284197"/>
    <lineage>
        <taxon>Eukaryota</taxon>
        <taxon>Fungi</taxon>
        <taxon>Dikarya</taxon>
        <taxon>Ascomycota</taxon>
        <taxon>Pezizomycotina</taxon>
        <taxon>Orbiliomycetes</taxon>
        <taxon>Orbiliales</taxon>
        <taxon>Orbiliaceae</taxon>
        <taxon>Dactylellina</taxon>
    </lineage>
</organism>
<feature type="active site" description="Charge relay system" evidence="5">
    <location>
        <position position="204"/>
    </location>
</feature>
<evidence type="ECO:0000313" key="9">
    <source>
        <dbReference type="Proteomes" id="UP000015100"/>
    </source>
</evidence>
<dbReference type="eggNOG" id="KOG1153">
    <property type="taxonomic scope" value="Eukaryota"/>
</dbReference>
<dbReference type="InterPro" id="IPR034193">
    <property type="entry name" value="PCSK9_ProteinaseK-like"/>
</dbReference>
<dbReference type="PANTHER" id="PTHR43806">
    <property type="entry name" value="PEPTIDASE S8"/>
    <property type="match status" value="1"/>
</dbReference>